<feature type="domain" description="Biotin carboxylation" evidence="18">
    <location>
        <begin position="1"/>
        <end position="484"/>
    </location>
</feature>
<evidence type="ECO:0000259" key="16">
    <source>
        <dbReference type="PROSITE" id="PS50968"/>
    </source>
</evidence>
<dbReference type="InterPro" id="IPR011762">
    <property type="entry name" value="COA_CT_N"/>
</dbReference>
<dbReference type="Gene3D" id="3.40.50.20">
    <property type="match status" value="1"/>
</dbReference>
<dbReference type="PROSITE" id="PS50975">
    <property type="entry name" value="ATP_GRASP"/>
    <property type="match status" value="1"/>
</dbReference>
<dbReference type="PROSITE" id="PS50989">
    <property type="entry name" value="COA_CT_CTER"/>
    <property type="match status" value="1"/>
</dbReference>
<comment type="cofactor">
    <cofactor evidence="1">
        <name>biotin</name>
        <dbReference type="ChEBI" id="CHEBI:57586"/>
    </cofactor>
</comment>
<dbReference type="Gene3D" id="3.90.226.10">
    <property type="entry name" value="2-enoyl-CoA Hydratase, Chain A, domain 1"/>
    <property type="match status" value="2"/>
</dbReference>
<keyword evidence="3" id="KW-0444">Lipid biosynthesis</keyword>
<dbReference type="SUPFAM" id="SSF52440">
    <property type="entry name" value="PreATP-grasp domain"/>
    <property type="match status" value="1"/>
</dbReference>
<evidence type="ECO:0000256" key="14">
    <source>
        <dbReference type="PROSITE-ProRule" id="PRU00409"/>
    </source>
</evidence>
<dbReference type="InterPro" id="IPR029045">
    <property type="entry name" value="ClpP/crotonase-like_dom_sf"/>
</dbReference>
<evidence type="ECO:0000259" key="18">
    <source>
        <dbReference type="PROSITE" id="PS50979"/>
    </source>
</evidence>
<dbReference type="FunFam" id="2.40.460.10:FF:000001">
    <property type="entry name" value="Acetyl-CoA carboxylase 1"/>
    <property type="match status" value="1"/>
</dbReference>
<feature type="domain" description="CoA carboxyltransferase N-terminal" evidence="19">
    <location>
        <begin position="1524"/>
        <end position="1864"/>
    </location>
</feature>
<dbReference type="Proteomes" id="UP000008743">
    <property type="component" value="Unassembled WGS sequence"/>
</dbReference>
<dbReference type="InParanoid" id="A0A0D2WVM9"/>
<keyword evidence="5 14" id="KW-0547">Nucleotide-binding</keyword>
<evidence type="ECO:0000256" key="12">
    <source>
        <dbReference type="ARBA" id="ARBA00048065"/>
    </source>
</evidence>
<dbReference type="OrthoDB" id="14612at2759"/>
<dbReference type="GO" id="GO:0005739">
    <property type="term" value="C:mitochondrion"/>
    <property type="evidence" value="ECO:0007669"/>
    <property type="project" value="TreeGrafter"/>
</dbReference>
<dbReference type="Pfam" id="PF00289">
    <property type="entry name" value="Biotin_carb_N"/>
    <property type="match status" value="1"/>
</dbReference>
<protein>
    <submittedName>
        <fullName evidence="21">Acetyl coenzyme A carboxylase alpha</fullName>
    </submittedName>
</protein>
<evidence type="ECO:0000256" key="1">
    <source>
        <dbReference type="ARBA" id="ARBA00001953"/>
    </source>
</evidence>
<evidence type="ECO:0000256" key="15">
    <source>
        <dbReference type="SAM" id="MobiDB-lite"/>
    </source>
</evidence>
<dbReference type="InterPro" id="IPR011761">
    <property type="entry name" value="ATP-grasp"/>
</dbReference>
<feature type="compositionally biased region" description="Low complexity" evidence="15">
    <location>
        <begin position="1944"/>
        <end position="1971"/>
    </location>
</feature>
<organism evidence="21 22">
    <name type="scientific">Capsaspora owczarzaki (strain ATCC 30864)</name>
    <dbReference type="NCBI Taxonomy" id="595528"/>
    <lineage>
        <taxon>Eukaryota</taxon>
        <taxon>Filasterea</taxon>
        <taxon>Capsaspora</taxon>
    </lineage>
</organism>
<dbReference type="PANTHER" id="PTHR45728:SF3">
    <property type="entry name" value="ACETYL-COA CARBOXYLASE"/>
    <property type="match status" value="1"/>
</dbReference>
<dbReference type="SUPFAM" id="SSF51230">
    <property type="entry name" value="Single hybrid motif"/>
    <property type="match status" value="1"/>
</dbReference>
<reference evidence="22" key="1">
    <citation type="submission" date="2011-02" db="EMBL/GenBank/DDBJ databases">
        <title>The Genome Sequence of Capsaspora owczarzaki ATCC 30864.</title>
        <authorList>
            <person name="Russ C."/>
            <person name="Cuomo C."/>
            <person name="Burger G."/>
            <person name="Gray M.W."/>
            <person name="Holland P.W.H."/>
            <person name="King N."/>
            <person name="Lang F.B.F."/>
            <person name="Roger A.J."/>
            <person name="Ruiz-Trillo I."/>
            <person name="Young S.K."/>
            <person name="Zeng Q."/>
            <person name="Gargeya S."/>
            <person name="Alvarado L."/>
            <person name="Berlin A."/>
            <person name="Chapman S.B."/>
            <person name="Chen Z."/>
            <person name="Freedman E."/>
            <person name="Gellesch M."/>
            <person name="Goldberg J."/>
            <person name="Griggs A."/>
            <person name="Gujja S."/>
            <person name="Heilman E."/>
            <person name="Heiman D."/>
            <person name="Howarth C."/>
            <person name="Mehta T."/>
            <person name="Neiman D."/>
            <person name="Pearson M."/>
            <person name="Roberts A."/>
            <person name="Saif S."/>
            <person name="Shea T."/>
            <person name="Shenoy N."/>
            <person name="Sisk P."/>
            <person name="Stolte C."/>
            <person name="Sykes S."/>
            <person name="White J."/>
            <person name="Yandava C."/>
            <person name="Haas B."/>
            <person name="Nusbaum C."/>
            <person name="Birren B."/>
        </authorList>
    </citation>
    <scope>NUCLEOTIDE SEQUENCE</scope>
    <source>
        <strain evidence="22">ATCC 30864</strain>
    </source>
</reference>
<dbReference type="Gene3D" id="2.40.460.10">
    <property type="entry name" value="Biotin dependent carboxylase carboxyltransferase"/>
    <property type="match status" value="1"/>
</dbReference>
<dbReference type="InterPro" id="IPR005479">
    <property type="entry name" value="CPAse_ATP-bd"/>
</dbReference>
<name>A0A0D2WVM9_CAPO3</name>
<dbReference type="InterPro" id="IPR011054">
    <property type="entry name" value="Rudment_hybrid_motif"/>
</dbReference>
<dbReference type="Pfam" id="PF02785">
    <property type="entry name" value="Biotin_carb_C"/>
    <property type="match status" value="1"/>
</dbReference>
<dbReference type="Gene3D" id="3.90.1770.10">
    <property type="entry name" value="PreATP-grasp domain"/>
    <property type="match status" value="1"/>
</dbReference>
<dbReference type="CDD" id="cd06850">
    <property type="entry name" value="biotinyl_domain"/>
    <property type="match status" value="1"/>
</dbReference>
<keyword evidence="6" id="KW-0276">Fatty acid metabolism</keyword>
<dbReference type="Pfam" id="PF02786">
    <property type="entry name" value="CPSase_L_D2"/>
    <property type="match status" value="1"/>
</dbReference>
<dbReference type="FunCoup" id="A0A0D2WVM9">
    <property type="interactions" value="199"/>
</dbReference>
<gene>
    <name evidence="21" type="ORF">CAOG_006650</name>
</gene>
<keyword evidence="8" id="KW-0443">Lipid metabolism</keyword>
<dbReference type="PROSITE" id="PS50968">
    <property type="entry name" value="BIOTINYL_LIPOYL"/>
    <property type="match status" value="1"/>
</dbReference>
<dbReference type="SUPFAM" id="SSF52096">
    <property type="entry name" value="ClpP/crotonase"/>
    <property type="match status" value="3"/>
</dbReference>
<evidence type="ECO:0000313" key="22">
    <source>
        <dbReference type="Proteomes" id="UP000008743"/>
    </source>
</evidence>
<comment type="catalytic activity">
    <reaction evidence="12">
        <text>hydrogencarbonate + acetyl-CoA + ATP = malonyl-CoA + ADP + phosphate + H(+)</text>
        <dbReference type="Rhea" id="RHEA:11308"/>
        <dbReference type="ChEBI" id="CHEBI:15378"/>
        <dbReference type="ChEBI" id="CHEBI:17544"/>
        <dbReference type="ChEBI" id="CHEBI:30616"/>
        <dbReference type="ChEBI" id="CHEBI:43474"/>
        <dbReference type="ChEBI" id="CHEBI:57288"/>
        <dbReference type="ChEBI" id="CHEBI:57384"/>
        <dbReference type="ChEBI" id="CHEBI:456216"/>
        <dbReference type="EC" id="6.4.1.2"/>
    </reaction>
</comment>
<keyword evidence="9" id="KW-0275">Fatty acid biosynthesis</keyword>
<feature type="compositionally biased region" description="Polar residues" evidence="15">
    <location>
        <begin position="1063"/>
        <end position="1082"/>
    </location>
</feature>
<dbReference type="PROSITE" id="PS50980">
    <property type="entry name" value="COA_CT_NTER"/>
    <property type="match status" value="1"/>
</dbReference>
<evidence type="ECO:0000256" key="3">
    <source>
        <dbReference type="ARBA" id="ARBA00022516"/>
    </source>
</evidence>
<dbReference type="eggNOG" id="KOG0368">
    <property type="taxonomic scope" value="Eukaryota"/>
</dbReference>
<evidence type="ECO:0000256" key="5">
    <source>
        <dbReference type="ARBA" id="ARBA00022741"/>
    </source>
</evidence>
<evidence type="ECO:0000313" key="21">
    <source>
        <dbReference type="EMBL" id="KJE96308.1"/>
    </source>
</evidence>
<proteinExistence type="predicted"/>
<dbReference type="InterPro" id="IPR005481">
    <property type="entry name" value="BC-like_N"/>
</dbReference>
<evidence type="ECO:0000259" key="17">
    <source>
        <dbReference type="PROSITE" id="PS50975"/>
    </source>
</evidence>
<dbReference type="UniPathway" id="UPA00655">
    <property type="reaction ID" value="UER00711"/>
</dbReference>
<dbReference type="PhylomeDB" id="A0A0D2WVM9"/>
<dbReference type="EMBL" id="KE346371">
    <property type="protein sequence ID" value="KJE96308.1"/>
    <property type="molecule type" value="Genomic_DNA"/>
</dbReference>
<evidence type="ECO:0000256" key="9">
    <source>
        <dbReference type="ARBA" id="ARBA00023160"/>
    </source>
</evidence>
<dbReference type="Pfam" id="PF08326">
    <property type="entry name" value="ACC_central"/>
    <property type="match status" value="1"/>
</dbReference>
<dbReference type="Gene3D" id="3.30.1490.20">
    <property type="entry name" value="ATP-grasp fold, A domain"/>
    <property type="match status" value="1"/>
</dbReference>
<dbReference type="SUPFAM" id="SSF56059">
    <property type="entry name" value="Glutathione synthetase ATP-binding domain-like"/>
    <property type="match status" value="1"/>
</dbReference>
<dbReference type="Gene3D" id="3.30.470.20">
    <property type="entry name" value="ATP-grasp fold, B domain"/>
    <property type="match status" value="1"/>
</dbReference>
<feature type="region of interest" description="Disordered" evidence="15">
    <location>
        <begin position="1886"/>
        <end position="1971"/>
    </location>
</feature>
<comment type="pathway">
    <text evidence="2">Lipid metabolism; malonyl-CoA biosynthesis; malonyl-CoA from acetyl-CoA: step 1/1.</text>
</comment>
<dbReference type="InterPro" id="IPR011053">
    <property type="entry name" value="Single_hybrid_motif"/>
</dbReference>
<dbReference type="Pfam" id="PF00364">
    <property type="entry name" value="Biotin_lipoyl"/>
    <property type="match status" value="1"/>
</dbReference>
<feature type="domain" description="Lipoyl-binding" evidence="16">
    <location>
        <begin position="611"/>
        <end position="685"/>
    </location>
</feature>
<evidence type="ECO:0000256" key="13">
    <source>
        <dbReference type="ARBA" id="ARBA00048600"/>
    </source>
</evidence>
<feature type="domain" description="ATP-grasp" evidence="17">
    <location>
        <begin position="137"/>
        <end position="333"/>
    </location>
</feature>
<dbReference type="InterPro" id="IPR013815">
    <property type="entry name" value="ATP_grasp_subdomain_1"/>
</dbReference>
<comment type="catalytic activity">
    <reaction evidence="13">
        <text>N(6)-biotinyl-L-lysyl-[protein] + hydrogencarbonate + ATP = N(6)-carboxybiotinyl-L-lysyl-[protein] + ADP + phosphate + H(+)</text>
        <dbReference type="Rhea" id="RHEA:13501"/>
        <dbReference type="Rhea" id="RHEA-COMP:10505"/>
        <dbReference type="Rhea" id="RHEA-COMP:10506"/>
        <dbReference type="ChEBI" id="CHEBI:15378"/>
        <dbReference type="ChEBI" id="CHEBI:17544"/>
        <dbReference type="ChEBI" id="CHEBI:30616"/>
        <dbReference type="ChEBI" id="CHEBI:43474"/>
        <dbReference type="ChEBI" id="CHEBI:83144"/>
        <dbReference type="ChEBI" id="CHEBI:83145"/>
        <dbReference type="ChEBI" id="CHEBI:456216"/>
        <dbReference type="EC" id="6.3.4.14"/>
    </reaction>
</comment>
<evidence type="ECO:0000256" key="2">
    <source>
        <dbReference type="ARBA" id="ARBA00004956"/>
    </source>
</evidence>
<dbReference type="PROSITE" id="PS50979">
    <property type="entry name" value="BC"/>
    <property type="match status" value="1"/>
</dbReference>
<keyword evidence="10" id="KW-0092">Biotin</keyword>
<dbReference type="GO" id="GO:0046872">
    <property type="term" value="F:metal ion binding"/>
    <property type="evidence" value="ECO:0007669"/>
    <property type="project" value="InterPro"/>
</dbReference>
<feature type="domain" description="CoA carboxyltransferase C-terminal" evidence="20">
    <location>
        <begin position="1962"/>
        <end position="2321"/>
    </location>
</feature>
<evidence type="ECO:0000259" key="19">
    <source>
        <dbReference type="PROSITE" id="PS50980"/>
    </source>
</evidence>
<feature type="region of interest" description="Disordered" evidence="15">
    <location>
        <begin position="1063"/>
        <end position="1085"/>
    </location>
</feature>
<feature type="compositionally biased region" description="Polar residues" evidence="15">
    <location>
        <begin position="1896"/>
        <end position="1906"/>
    </location>
</feature>
<dbReference type="InterPro" id="IPR000089">
    <property type="entry name" value="Biotin_lipoyl"/>
</dbReference>
<dbReference type="GO" id="GO:0006633">
    <property type="term" value="P:fatty acid biosynthetic process"/>
    <property type="evidence" value="ECO:0007669"/>
    <property type="project" value="UniProtKB-KW"/>
</dbReference>
<accession>A0A0D2WVM9</accession>
<dbReference type="GO" id="GO:0004075">
    <property type="term" value="F:biotin carboxylase activity"/>
    <property type="evidence" value="ECO:0007669"/>
    <property type="project" value="UniProtKB-EC"/>
</dbReference>
<dbReference type="PROSITE" id="PS00867">
    <property type="entry name" value="CPSASE_2"/>
    <property type="match status" value="1"/>
</dbReference>
<keyword evidence="11" id="KW-0511">Multifunctional enzyme</keyword>
<dbReference type="GO" id="GO:0005524">
    <property type="term" value="F:ATP binding"/>
    <property type="evidence" value="ECO:0007669"/>
    <property type="project" value="UniProtKB-UniRule"/>
</dbReference>
<dbReference type="Pfam" id="PF21385">
    <property type="entry name" value="ACCA_BT"/>
    <property type="match status" value="1"/>
</dbReference>
<evidence type="ECO:0000256" key="6">
    <source>
        <dbReference type="ARBA" id="ARBA00022832"/>
    </source>
</evidence>
<dbReference type="FunFam" id="2.40.50.100:FF:000005">
    <property type="entry name" value="Acetyl-CoA carboxylase 1"/>
    <property type="match status" value="1"/>
</dbReference>
<dbReference type="PROSITE" id="PS00188">
    <property type="entry name" value="BIOTIN"/>
    <property type="match status" value="1"/>
</dbReference>
<dbReference type="InterPro" id="IPR049076">
    <property type="entry name" value="ACCA"/>
</dbReference>
<dbReference type="InterPro" id="IPR013537">
    <property type="entry name" value="AcCoA_COase_cen"/>
</dbReference>
<evidence type="ECO:0000259" key="20">
    <source>
        <dbReference type="PROSITE" id="PS50989"/>
    </source>
</evidence>
<evidence type="ECO:0000256" key="8">
    <source>
        <dbReference type="ARBA" id="ARBA00023098"/>
    </source>
</evidence>
<evidence type="ECO:0000256" key="4">
    <source>
        <dbReference type="ARBA" id="ARBA00022598"/>
    </source>
</evidence>
<dbReference type="PANTHER" id="PTHR45728">
    <property type="entry name" value="ACETYL-COA CARBOXYLASE, ISOFORM A"/>
    <property type="match status" value="1"/>
</dbReference>
<dbReference type="InterPro" id="IPR034733">
    <property type="entry name" value="AcCoA_carboxyl_beta"/>
</dbReference>
<evidence type="ECO:0000256" key="10">
    <source>
        <dbReference type="ARBA" id="ARBA00023267"/>
    </source>
</evidence>
<dbReference type="SUPFAM" id="SSF51246">
    <property type="entry name" value="Rudiment single hybrid motif"/>
    <property type="match status" value="1"/>
</dbReference>
<dbReference type="GO" id="GO:0003989">
    <property type="term" value="F:acetyl-CoA carboxylase activity"/>
    <property type="evidence" value="ECO:0007669"/>
    <property type="project" value="UniProtKB-EC"/>
</dbReference>
<dbReference type="InterPro" id="IPR001882">
    <property type="entry name" value="Biotin_BS"/>
</dbReference>
<dbReference type="InterPro" id="IPR011763">
    <property type="entry name" value="COA_CT_C"/>
</dbReference>
<dbReference type="Pfam" id="PF01039">
    <property type="entry name" value="Carboxyl_trans"/>
    <property type="match status" value="2"/>
</dbReference>
<dbReference type="STRING" id="595528.A0A0D2WVM9"/>
<dbReference type="InterPro" id="IPR049074">
    <property type="entry name" value="ACCA_BT"/>
</dbReference>
<dbReference type="InterPro" id="IPR011764">
    <property type="entry name" value="Biotin_carboxylation_dom"/>
</dbReference>
<dbReference type="SMART" id="SM00878">
    <property type="entry name" value="Biotin_carb_C"/>
    <property type="match status" value="1"/>
</dbReference>
<evidence type="ECO:0000256" key="11">
    <source>
        <dbReference type="ARBA" id="ARBA00023268"/>
    </source>
</evidence>
<dbReference type="FunFam" id="3.30.1490.20:FF:000003">
    <property type="entry name" value="acetyl-CoA carboxylase isoform X1"/>
    <property type="match status" value="1"/>
</dbReference>
<dbReference type="InterPro" id="IPR005482">
    <property type="entry name" value="Biotin_COase_C"/>
</dbReference>
<keyword evidence="7 14" id="KW-0067">ATP-binding</keyword>
<evidence type="ECO:0000256" key="7">
    <source>
        <dbReference type="ARBA" id="ARBA00022840"/>
    </source>
</evidence>
<dbReference type="PROSITE" id="PS00866">
    <property type="entry name" value="CPSASE_1"/>
    <property type="match status" value="1"/>
</dbReference>
<keyword evidence="22" id="KW-1185">Reference proteome</keyword>
<feature type="compositionally biased region" description="Low complexity" evidence="15">
    <location>
        <begin position="1914"/>
        <end position="1935"/>
    </location>
</feature>
<sequence>MRRWLYETFGNDHVIKFLVMATPEDIKANAEYIKMADQYIPVPGGTNNNNYANVELIVEIAERHGVHAVWAGWGHASENPKLPDALDRLGIAFIGPPGSAMRALGDKISSSIVAQSADVSTLPWSGSGLTIPCLTEEQMRAGHHLTVPHDIYLKGCVQDVSDGQISAKRIGYPIMIKAAEGGGGKGIRRVEHADDFAQLFRQVQSEVPGSPIFLMKLATKARHLEVQLLGDKYGQCVSLFGRDCSVQRRHQKIIEEGPATIAKPDVFTEMERAAVRLARLVGYVSTGTVEYLYTPEDESYTFLELNPRLQVEHPCTEMIADVNLPAAQLQIAMGIPLHNIKDIRLLYQQDPASQAPIDFANVSPHPPNGHVIACRITAENPDEGFKPSSGLIKELNFRSSKNVWGYFSVSASGGLHEFADSQFGHLFAWGENREEARRHMVGALKDISIRGDFRTTVEFLLKLIETDNFRGNSFDTSWLDSLIKSKVTAERPDTLLAVICGTVHIADAFFQERIDSYRRSLERGQILSRDFLKNSTIVDIIYDNVKYQIEAVRSGPNAYVLGTNGSYAEVDMHRLSDGGTLVLFGGHSHVTYMKEEKSRYRVTVDSKTCVFEKENDPSFLRTSSPGKMIRHLIPEGEHVNPGQPFAEIEVMKMILPLISNEAGLLHHLKLPGTVLEAGDVVATLTLDDPSRVQRARPFEGTLPASQDLQIRSEKIHHTFRRVKTALENNLAGFNYPDSIFSARLNLHIREYFNALQDPRLPLFELQEVLAALSGRIPARIEELINGLLIQYTNSLNSMFCAFPTQQIASVIDMHAASLSSDADRTTFFTVVEPIIQHIQHYRNGIRGHSKAAVASLLRAYLEVETVFNIDKPYEDIVYLLKEQHRTDVNAVVRMVMSHHHVESKNTLILSILKNLSHREGSFTADDRSLLSALATLNKKENSKVALFARQILIQSQLPSFNRRRLDVEVFFQSAVESIGEQCAQKLQELVDTGSSIFDVLVTFFYHNNLAIQLAALEVYVRRSYTAYLIQSIRHEPIDSGRRHLVMWRFILPSSHPSLQSVVQRQRSNSNPSRPQLRKTISTGEGIGLRADDTSSEISIARTGIMGAFDTVADFEQHIDEILQRFPRRTNPLTTSGYQRASFTSLPQLSSQHPPTQVIESGLTPSPSLQSLDTMNAAYVAAAGSAPPSPFFMSPSGAVMSMDNTGHASGTSTPTSSALAGATSVNAASASAAPALAEALKDEPANILNIAIKPPNGMDDAEQDPLLIESFQEALQSRVEQLHECDIRRVTFLVLRKDGYPRFFTFRASSNFKEDSIYRHIEPALAFQLELFKLSNYRIKLCPASNNRLHFYYSEGKVQAGQPVADRRFFVRVIIRHADLISSNTSLDYFFSEGERQMIEALDEIELNMSNPAFGLTDCNHIFMNFAPVVLLDPLALVEPLRDLVIRHGKRLWKLRVMQAEIKMNVRRHSGSPVSPVRYFVHNHTGFCLTIHAYREVEDPRTGKMIFETVGARAGPLHGHEVSAPYLTKDHLQLKRYAAQSSGSTYVYDLPELFREALWQIWQQHSQKMATVSQRVDIPDPLLNMTELILDENDNLIAVNRPPGSNKIGMVAWRLEVFTPECPDGREIILISNDITHQIGSFGLREDTLFKRASELARSLGLPRIYVSANSGARIGLAEEVKKCFRAAWISDAHPAKGFRYLYVTPDDYKQLSTTQSVNAELIEENGESRYRLLDIIGAQDGLGVENLRGSGMIAGETSLAFDETYTLTIVSCRSVGIGAYLVRLGQRTIQVESSHIILTGANALNKVLGREVYTSNQQLGGTQIMYCNGVSHVAVADDFAAVHSGLSLLSYVPRRKGAPLPVMRAIDPVDRMIDYVPPKAPYDPRWMLAGRHEPTDPSTPAASNVVQGGHRRNNSLGSSSSINPSNSSSPQASPMPFTPLTPAHLQSSQSSTSNAASGHSSQSHSPAMSLSTPFSAPPLNLGKWQSGFFDHDSFIETMGGWAQTVVTGRARLGGIPVGVIAVETRTVELLIPADPANPDSESQVIQQAGQVWFPNSAYKTAQAIKDCDREELPLFVFANWRGFSGGARDMMDQVLKFGAYIVDALREYKQPVLVYIPPNGELRGGAWVVVDPTINLDMMEMYADETSRGGVLEPEGTVEIKYRRRDLILTMERLDSLYADLSAQLKAVDGKLAVETGKLQKQLQRLQQLHASQQPLTHQGMMPQALATSQSLEQPTKSEEHLQLEAERATLAQRMATREAELLPVYHQVAITFADLHDTPGRMKAKGTISEVLQWRSARKFLYWRLRRRIAEETLRKKIMQANGELTVGQAVSVMRRWLVEAKGAVGLTYWDDNRAMAEWFETSQQEVSHNIQMMRQAYVVEKVRKLSDEGQDVALTSIFHLIHVLSPAQREDVVKMLLNANAGASTGSASDSSSAVSPGDV</sequence>
<keyword evidence="4" id="KW-0436">Ligase</keyword>
<dbReference type="Gene3D" id="2.40.50.100">
    <property type="match status" value="1"/>
</dbReference>
<dbReference type="InterPro" id="IPR016185">
    <property type="entry name" value="PreATP-grasp_dom_sf"/>
</dbReference>
<dbReference type="GO" id="GO:2001295">
    <property type="term" value="P:malonyl-CoA biosynthetic process"/>
    <property type="evidence" value="ECO:0007669"/>
    <property type="project" value="UniProtKB-UniPathway"/>
</dbReference>